<keyword evidence="3" id="KW-1185">Reference proteome</keyword>
<accession>E7N368</accession>
<dbReference type="GO" id="GO:0009307">
    <property type="term" value="P:DNA restriction-modification system"/>
    <property type="evidence" value="ECO:0007669"/>
    <property type="project" value="InterPro"/>
</dbReference>
<evidence type="ECO:0000313" key="2">
    <source>
        <dbReference type="EMBL" id="EFW29343.1"/>
    </source>
</evidence>
<dbReference type="STRING" id="749551.HMPREF9555_01442"/>
<dbReference type="GO" id="GO:0003677">
    <property type="term" value="F:DNA binding"/>
    <property type="evidence" value="ECO:0007669"/>
    <property type="project" value="InterPro"/>
</dbReference>
<dbReference type="HOGENOM" id="CLU_042274_0_0_9"/>
<reference evidence="2 3" key="1">
    <citation type="submission" date="2010-08" db="EMBL/GenBank/DDBJ databases">
        <authorList>
            <person name="Weinstock G."/>
            <person name="Sodergren E."/>
            <person name="Clifton S."/>
            <person name="Fulton L."/>
            <person name="Fulton B."/>
            <person name="Courtney L."/>
            <person name="Fronick C."/>
            <person name="Harrison M."/>
            <person name="Strong C."/>
            <person name="Farmer C."/>
            <person name="Delahaunty K."/>
            <person name="Markovic C."/>
            <person name="Hall O."/>
            <person name="Minx P."/>
            <person name="Tomlinson C."/>
            <person name="Mitreva M."/>
            <person name="Hou S."/>
            <person name="Chen J."/>
            <person name="Wollam A."/>
            <person name="Pepin K.H."/>
            <person name="Johnson M."/>
            <person name="Bhonagiri V."/>
            <person name="Zhang X."/>
            <person name="Suruliraj S."/>
            <person name="Warren W."/>
            <person name="Chinwalla A."/>
            <person name="Mardis E.R."/>
            <person name="Wilson R.K."/>
        </authorList>
    </citation>
    <scope>NUCLEOTIDE SEQUENCE [LARGE SCALE GENOMIC DNA]</scope>
    <source>
        <strain evidence="2 3">F0399</strain>
    </source>
</reference>
<name>E7N368_9FIRM</name>
<dbReference type="InterPro" id="IPR007560">
    <property type="entry name" value="Restrct_endonuc_IV_Mrr"/>
</dbReference>
<dbReference type="AlphaFoldDB" id="E7N368"/>
<dbReference type="InterPro" id="IPR011335">
    <property type="entry name" value="Restrct_endonuc-II-like"/>
</dbReference>
<gene>
    <name evidence="2" type="ORF">HMPREF9555_01442</name>
</gene>
<dbReference type="EMBL" id="AECV01000025">
    <property type="protein sequence ID" value="EFW29343.1"/>
    <property type="molecule type" value="Genomic_DNA"/>
</dbReference>
<feature type="domain" description="Restriction endonuclease type IV Mrr" evidence="1">
    <location>
        <begin position="304"/>
        <end position="400"/>
    </location>
</feature>
<evidence type="ECO:0000259" key="1">
    <source>
        <dbReference type="Pfam" id="PF04471"/>
    </source>
</evidence>
<dbReference type="RefSeq" id="WP_009350100.1">
    <property type="nucleotide sequence ID" value="NZ_GL638138.1"/>
</dbReference>
<organism evidence="2 3">
    <name type="scientific">Selenomonas artemidis F0399</name>
    <dbReference type="NCBI Taxonomy" id="749551"/>
    <lineage>
        <taxon>Bacteria</taxon>
        <taxon>Bacillati</taxon>
        <taxon>Bacillota</taxon>
        <taxon>Negativicutes</taxon>
        <taxon>Selenomonadales</taxon>
        <taxon>Selenomonadaceae</taxon>
        <taxon>Selenomonas</taxon>
    </lineage>
</organism>
<dbReference type="GO" id="GO:0004519">
    <property type="term" value="F:endonuclease activity"/>
    <property type="evidence" value="ECO:0007669"/>
    <property type="project" value="InterPro"/>
</dbReference>
<comment type="caution">
    <text evidence="2">The sequence shown here is derived from an EMBL/GenBank/DDBJ whole genome shotgun (WGS) entry which is preliminary data.</text>
</comment>
<proteinExistence type="predicted"/>
<protein>
    <recommendedName>
        <fullName evidence="1">Restriction endonuclease type IV Mrr domain-containing protein</fullName>
    </recommendedName>
</protein>
<dbReference type="Pfam" id="PF04471">
    <property type="entry name" value="Mrr_cat"/>
    <property type="match status" value="1"/>
</dbReference>
<evidence type="ECO:0000313" key="3">
    <source>
        <dbReference type="Proteomes" id="UP000004633"/>
    </source>
</evidence>
<dbReference type="Proteomes" id="UP000004633">
    <property type="component" value="Unassembled WGS sequence"/>
</dbReference>
<sequence>MIYVAIILVFLCMKLWLDRRDLQKTTDAIKNVDNYFAEKEIAFSKRLSKLKEEEKSVASEKEELSSMRTEAINFSNDLIGKAKQHYKHMELAARERAALIEADIEEQARIRVKVLEEEALCATNVARHIEDEARNRYLRILIDIYDKTKVLEEKKKELDEKKEFINSLTSTKISEFPVLATIISDCEAAKDEQIADMLETRKRRALTAAKAVRQIKEEKRALIAQNKAYQWELEYLRQILPWLPDLEDSPLQTIPDTINPDFQKEDAAGYWLTPEEYEKLSTIDKYQLALDRYKKRNKSNAEIGRDYERYIGYLYEQAGYSVRYFGIEHGLEDLGRDLVCTKGATTHIVQCKCWSNLKKKEIHENHINQLYGTTLVHKIENCLGARIETLTDDQINSASQTALDLYDVRPVFCSTVPFSKTARAFANVLGITCKIVPLGEYPMIKCNISRRDGDRIYHLPFDQQYDRCVMTPKDGEFYAMTVEEAETKGFRRALRWHSDR</sequence>
<dbReference type="SUPFAM" id="SSF52980">
    <property type="entry name" value="Restriction endonuclease-like"/>
    <property type="match status" value="1"/>
</dbReference>